<dbReference type="RefSeq" id="WP_216082425.1">
    <property type="nucleotide sequence ID" value="NZ_MN477947.1"/>
</dbReference>
<evidence type="ECO:0000256" key="1">
    <source>
        <dbReference type="SAM" id="Phobius"/>
    </source>
</evidence>
<reference evidence="2" key="1">
    <citation type="journal article" date="2019" name="Environ. Microbiol.">
        <title>The global distribution and evolutionary history of the pT26-2 archaeal plasmid family.</title>
        <authorList>
            <person name="Badel C."/>
            <person name="Erauso G."/>
            <person name="Gomez A."/>
            <person name="Catchpole R."/>
            <person name="Gonnet M."/>
            <person name="Oberto J."/>
            <person name="Forterre P."/>
            <person name="Da Cunha V."/>
        </authorList>
    </citation>
    <scope>NUCLEOTIDE SEQUENCE</scope>
    <source>
        <strain evidence="2">GE2</strain>
        <plasmid evidence="2">pGE2</plasmid>
    </source>
</reference>
<feature type="transmembrane region" description="Helical" evidence="1">
    <location>
        <begin position="82"/>
        <end position="107"/>
    </location>
</feature>
<keyword evidence="1" id="KW-0472">Membrane</keyword>
<feature type="transmembrane region" description="Helical" evidence="1">
    <location>
        <begin position="42"/>
        <end position="61"/>
    </location>
</feature>
<protein>
    <submittedName>
        <fullName evidence="2">Conserved pT26-2 family protein</fullName>
    </submittedName>
</protein>
<accession>A0A5J6XUR4</accession>
<organism evidence="2">
    <name type="scientific">Pyrococcus abyssi</name>
    <dbReference type="NCBI Taxonomy" id="29292"/>
    <lineage>
        <taxon>Archaea</taxon>
        <taxon>Methanobacteriati</taxon>
        <taxon>Methanobacteriota</taxon>
        <taxon>Thermococci</taxon>
        <taxon>Thermococcales</taxon>
        <taxon>Thermococcaceae</taxon>
        <taxon>Pyrococcus</taxon>
    </lineage>
</organism>
<name>A0A5J6XUR4_PYRAY</name>
<dbReference type="AlphaFoldDB" id="A0A5J6XUR4"/>
<geneLocation type="plasmid" evidence="2">
    <name>pGE2</name>
</geneLocation>
<keyword evidence="1" id="KW-1133">Transmembrane helix</keyword>
<dbReference type="EMBL" id="MN477947">
    <property type="protein sequence ID" value="QFN51300.1"/>
    <property type="molecule type" value="Genomic_DNA"/>
</dbReference>
<feature type="transmembrane region" description="Helical" evidence="1">
    <location>
        <begin position="140"/>
        <end position="159"/>
    </location>
</feature>
<sequence length="165" mass="18162">MGEKGLKFGQWLLKTSLASGLLGALLWYGSQHSITVAQVNEAVASLPLVFVVLIEVFDKIADKNDYYNKLYTYAIGKQKSRIGAVLISLIFAGLGMFVVIWALTGTITMNIKAYTPAVFFTAGLISLYIFAPETGDDELLLWWWIGATIATHGQYITILPNFTFG</sequence>
<keyword evidence="2" id="KW-0614">Plasmid</keyword>
<evidence type="ECO:0000313" key="2">
    <source>
        <dbReference type="EMBL" id="QFN51300.1"/>
    </source>
</evidence>
<feature type="transmembrane region" description="Helical" evidence="1">
    <location>
        <begin position="113"/>
        <end position="131"/>
    </location>
</feature>
<feature type="transmembrane region" description="Helical" evidence="1">
    <location>
        <begin position="12"/>
        <end position="30"/>
    </location>
</feature>
<proteinExistence type="predicted"/>
<keyword evidence="1" id="KW-0812">Transmembrane</keyword>